<evidence type="ECO:0000313" key="2">
    <source>
        <dbReference type="Proteomes" id="UP001558713"/>
    </source>
</evidence>
<dbReference type="EMBL" id="JBANAX010000930">
    <property type="protein sequence ID" value="KAL1188227.1"/>
    <property type="molecule type" value="Genomic_DNA"/>
</dbReference>
<protein>
    <submittedName>
        <fullName evidence="1">Uncharacterized protein</fullName>
    </submittedName>
</protein>
<gene>
    <name evidence="1" type="ORF">V5N11_025443</name>
</gene>
<keyword evidence="2" id="KW-1185">Reference proteome</keyword>
<sequence>MVFTFYKGFSIDVLKSDINLLPDSSSSQMALPASCRSPCVGVGSMFVPWWLPLRCHMDHHTGKDERNIAMPLHEHGVDERNGIFSIDFIRFVCGKRFDAWKLGWDIRLWTAAYSVSNFILAPL</sequence>
<comment type="caution">
    <text evidence="1">The sequence shown here is derived from an EMBL/GenBank/DDBJ whole genome shotgun (WGS) entry which is preliminary data.</text>
</comment>
<organism evidence="1 2">
    <name type="scientific">Cardamine amara subsp. amara</name>
    <dbReference type="NCBI Taxonomy" id="228776"/>
    <lineage>
        <taxon>Eukaryota</taxon>
        <taxon>Viridiplantae</taxon>
        <taxon>Streptophyta</taxon>
        <taxon>Embryophyta</taxon>
        <taxon>Tracheophyta</taxon>
        <taxon>Spermatophyta</taxon>
        <taxon>Magnoliopsida</taxon>
        <taxon>eudicotyledons</taxon>
        <taxon>Gunneridae</taxon>
        <taxon>Pentapetalae</taxon>
        <taxon>rosids</taxon>
        <taxon>malvids</taxon>
        <taxon>Brassicales</taxon>
        <taxon>Brassicaceae</taxon>
        <taxon>Cardamineae</taxon>
        <taxon>Cardamine</taxon>
    </lineage>
</organism>
<proteinExistence type="predicted"/>
<accession>A0ABD0Z0I4</accession>
<reference evidence="1 2" key="1">
    <citation type="submission" date="2024-04" db="EMBL/GenBank/DDBJ databases">
        <title>Genome assembly C_amara_ONT_v2.</title>
        <authorList>
            <person name="Yant L."/>
            <person name="Moore C."/>
            <person name="Slenker M."/>
        </authorList>
    </citation>
    <scope>NUCLEOTIDE SEQUENCE [LARGE SCALE GENOMIC DNA]</scope>
    <source>
        <tissue evidence="1">Leaf</tissue>
    </source>
</reference>
<evidence type="ECO:0000313" key="1">
    <source>
        <dbReference type="EMBL" id="KAL1188227.1"/>
    </source>
</evidence>
<dbReference type="Proteomes" id="UP001558713">
    <property type="component" value="Unassembled WGS sequence"/>
</dbReference>
<name>A0ABD0Z0I4_CARAN</name>
<dbReference type="AlphaFoldDB" id="A0ABD0Z0I4"/>